<comment type="cofactor">
    <cofactor evidence="1">
        <name>heme b</name>
        <dbReference type="ChEBI" id="CHEBI:60344"/>
    </cofactor>
</comment>
<keyword evidence="4" id="KW-0408">Iron</keyword>
<dbReference type="GO" id="GO:0016829">
    <property type="term" value="F:lyase activity"/>
    <property type="evidence" value="ECO:0007669"/>
    <property type="project" value="UniProtKB-KW"/>
</dbReference>
<evidence type="ECO:0000256" key="1">
    <source>
        <dbReference type="ARBA" id="ARBA00001970"/>
    </source>
</evidence>
<gene>
    <name evidence="6" type="ORF">Z519_12710</name>
</gene>
<evidence type="ECO:0000256" key="2">
    <source>
        <dbReference type="ARBA" id="ARBA00022617"/>
    </source>
</evidence>
<name>A0A0D2H703_CLAB1</name>
<dbReference type="EMBL" id="KN847013">
    <property type="protein sequence ID" value="KIW86655.1"/>
    <property type="molecule type" value="Genomic_DNA"/>
</dbReference>
<protein>
    <recommendedName>
        <fullName evidence="8">Phenylacetaldoxime dehydratase</fullName>
    </recommendedName>
</protein>
<sequence length="365" mass="41633">MEPAIPEHLTTTRIFPAKLKAGYIPPYPTYTSRFPQGQREIVIVILGSQHEDLEKTPSFGTGGITSRDAVLALQRMIAFATETSETSKPKFYQLASQHEAIGGYEQCIIAYWDTKAAYNEWKTVSGFEEWWNSLNPTFENHGWFLEVFLPPVERFENAFTDRMVPEGAAHLQGDASGPIQEHGYWKSMRDRLPISQTDLLHGDKVTSTTINVSDCRTRRIRVQGRKNLAVIRSGQDWSSASDNERKLYLDKMSPALVAGMKFLHDEGLKEGCISLRFMNVLDRETLGRDPQKTFGLAIFDELSSLEAWSMSHNTHKRIYTEFSRCAKELQNTSLRFFHEVFVVRPEDQFFEYVGCHSKTGMLASL</sequence>
<dbReference type="InterPro" id="IPR025702">
    <property type="entry name" value="OXD"/>
</dbReference>
<proteinExistence type="predicted"/>
<evidence type="ECO:0000256" key="4">
    <source>
        <dbReference type="ARBA" id="ARBA00023004"/>
    </source>
</evidence>
<organism evidence="6 7">
    <name type="scientific">Cladophialophora bantiana (strain ATCC 10958 / CBS 173.52 / CDC B-1940 / NIH 8579)</name>
    <name type="common">Xylohypha bantiana</name>
    <dbReference type="NCBI Taxonomy" id="1442370"/>
    <lineage>
        <taxon>Eukaryota</taxon>
        <taxon>Fungi</taxon>
        <taxon>Dikarya</taxon>
        <taxon>Ascomycota</taxon>
        <taxon>Pezizomycotina</taxon>
        <taxon>Eurotiomycetes</taxon>
        <taxon>Chaetothyriomycetidae</taxon>
        <taxon>Chaetothyriales</taxon>
        <taxon>Herpotrichiellaceae</taxon>
        <taxon>Cladophialophora</taxon>
    </lineage>
</organism>
<dbReference type="VEuPathDB" id="FungiDB:Z519_12710"/>
<keyword evidence="3" id="KW-0479">Metal-binding</keyword>
<dbReference type="GO" id="GO:0046872">
    <property type="term" value="F:metal ion binding"/>
    <property type="evidence" value="ECO:0007669"/>
    <property type="project" value="UniProtKB-KW"/>
</dbReference>
<keyword evidence="5" id="KW-0456">Lyase</keyword>
<dbReference type="GeneID" id="27705638"/>
<dbReference type="OrthoDB" id="3359285at2759"/>
<dbReference type="AlphaFoldDB" id="A0A0D2H703"/>
<evidence type="ECO:0000313" key="6">
    <source>
        <dbReference type="EMBL" id="KIW86655.1"/>
    </source>
</evidence>
<evidence type="ECO:0000313" key="7">
    <source>
        <dbReference type="Proteomes" id="UP000053789"/>
    </source>
</evidence>
<dbReference type="Proteomes" id="UP000053789">
    <property type="component" value="Unassembled WGS sequence"/>
</dbReference>
<evidence type="ECO:0008006" key="8">
    <source>
        <dbReference type="Google" id="ProtNLM"/>
    </source>
</evidence>
<evidence type="ECO:0000256" key="3">
    <source>
        <dbReference type="ARBA" id="ARBA00022723"/>
    </source>
</evidence>
<dbReference type="HOGENOM" id="CLU_065607_0_0_1"/>
<keyword evidence="7" id="KW-1185">Reference proteome</keyword>
<evidence type="ECO:0000256" key="5">
    <source>
        <dbReference type="ARBA" id="ARBA00023239"/>
    </source>
</evidence>
<dbReference type="Pfam" id="PF13816">
    <property type="entry name" value="Dehydratase_hem"/>
    <property type="match status" value="1"/>
</dbReference>
<keyword evidence="2" id="KW-0349">Heme</keyword>
<dbReference type="RefSeq" id="XP_016613324.1">
    <property type="nucleotide sequence ID" value="XM_016770415.1"/>
</dbReference>
<reference evidence="6" key="1">
    <citation type="submission" date="2015-01" db="EMBL/GenBank/DDBJ databases">
        <title>The Genome Sequence of Cladophialophora bantiana CBS 173.52.</title>
        <authorList>
            <consortium name="The Broad Institute Genomics Platform"/>
            <person name="Cuomo C."/>
            <person name="de Hoog S."/>
            <person name="Gorbushina A."/>
            <person name="Stielow B."/>
            <person name="Teixiera M."/>
            <person name="Abouelleil A."/>
            <person name="Chapman S.B."/>
            <person name="Priest M."/>
            <person name="Young S.K."/>
            <person name="Wortman J."/>
            <person name="Nusbaum C."/>
            <person name="Birren B."/>
        </authorList>
    </citation>
    <scope>NUCLEOTIDE SEQUENCE [LARGE SCALE GENOMIC DNA]</scope>
    <source>
        <strain evidence="6">CBS 173.52</strain>
    </source>
</reference>
<accession>A0A0D2H703</accession>